<dbReference type="PANTHER" id="PTHR46268">
    <property type="entry name" value="STRESS RESPONSE PROTEIN NHAX"/>
    <property type="match status" value="1"/>
</dbReference>
<comment type="caution">
    <text evidence="3">The sequence shown here is derived from an EMBL/GenBank/DDBJ whole genome shotgun (WGS) entry which is preliminary data.</text>
</comment>
<dbReference type="AlphaFoldDB" id="A0A6B3SQ63"/>
<keyword evidence="4" id="KW-1185">Reference proteome</keyword>
<dbReference type="Proteomes" id="UP000482155">
    <property type="component" value="Unassembled WGS sequence"/>
</dbReference>
<organism evidence="3 4">
    <name type="scientific">Noviherbaspirillum galbum</name>
    <dbReference type="NCBI Taxonomy" id="2709383"/>
    <lineage>
        <taxon>Bacteria</taxon>
        <taxon>Pseudomonadati</taxon>
        <taxon>Pseudomonadota</taxon>
        <taxon>Betaproteobacteria</taxon>
        <taxon>Burkholderiales</taxon>
        <taxon>Oxalobacteraceae</taxon>
        <taxon>Noviherbaspirillum</taxon>
    </lineage>
</organism>
<gene>
    <name evidence="3" type="ORF">G3574_17585</name>
</gene>
<proteinExistence type="inferred from homology"/>
<dbReference type="SUPFAM" id="SSF52402">
    <property type="entry name" value="Adenine nucleotide alpha hydrolases-like"/>
    <property type="match status" value="1"/>
</dbReference>
<reference evidence="3 4" key="1">
    <citation type="submission" date="2020-02" db="EMBL/GenBank/DDBJ databases">
        <authorList>
            <person name="Kim M.K."/>
        </authorList>
    </citation>
    <scope>NUCLEOTIDE SEQUENCE [LARGE SCALE GENOMIC DNA]</scope>
    <source>
        <strain evidence="3 4">17J57-3</strain>
    </source>
</reference>
<dbReference type="InterPro" id="IPR014729">
    <property type="entry name" value="Rossmann-like_a/b/a_fold"/>
</dbReference>
<sequence>MFTRILLPTDGSQAARLASGAGIEFARQVHADIVGLFVAPLSHYPIYLESLPPTYLSDDEYRSSMKTAGETFLGQMRNAAQAADLKFLGDVTFADDTAAEILRTARRHACDLIFMGSHGQGGGAQLLPGSVTLKVLAGSHLPVMVYRQAEGEGKSG</sequence>
<dbReference type="Gene3D" id="3.40.50.620">
    <property type="entry name" value="HUPs"/>
    <property type="match status" value="1"/>
</dbReference>
<dbReference type="InterPro" id="IPR006015">
    <property type="entry name" value="Universal_stress_UspA"/>
</dbReference>
<evidence type="ECO:0000256" key="1">
    <source>
        <dbReference type="ARBA" id="ARBA00008791"/>
    </source>
</evidence>
<dbReference type="Pfam" id="PF00582">
    <property type="entry name" value="Usp"/>
    <property type="match status" value="1"/>
</dbReference>
<name>A0A6B3SQ63_9BURK</name>
<feature type="domain" description="UspA" evidence="2">
    <location>
        <begin position="1"/>
        <end position="147"/>
    </location>
</feature>
<comment type="similarity">
    <text evidence="1">Belongs to the universal stress protein A family.</text>
</comment>
<dbReference type="EMBL" id="JAAIVB010000062">
    <property type="protein sequence ID" value="NEX62897.1"/>
    <property type="molecule type" value="Genomic_DNA"/>
</dbReference>
<evidence type="ECO:0000313" key="3">
    <source>
        <dbReference type="EMBL" id="NEX62897.1"/>
    </source>
</evidence>
<accession>A0A6B3SQ63</accession>
<dbReference type="PANTHER" id="PTHR46268:SF6">
    <property type="entry name" value="UNIVERSAL STRESS PROTEIN UP12"/>
    <property type="match status" value="1"/>
</dbReference>
<dbReference type="PRINTS" id="PR01438">
    <property type="entry name" value="UNVRSLSTRESS"/>
</dbReference>
<dbReference type="RefSeq" id="WP_163966002.1">
    <property type="nucleotide sequence ID" value="NZ_JAAIVB010000062.1"/>
</dbReference>
<dbReference type="InterPro" id="IPR006016">
    <property type="entry name" value="UspA"/>
</dbReference>
<dbReference type="CDD" id="cd00293">
    <property type="entry name" value="USP-like"/>
    <property type="match status" value="1"/>
</dbReference>
<protein>
    <submittedName>
        <fullName evidence="3">Universal stress protein</fullName>
    </submittedName>
</protein>
<evidence type="ECO:0000313" key="4">
    <source>
        <dbReference type="Proteomes" id="UP000482155"/>
    </source>
</evidence>
<evidence type="ECO:0000259" key="2">
    <source>
        <dbReference type="Pfam" id="PF00582"/>
    </source>
</evidence>